<evidence type="ECO:0000313" key="4">
    <source>
        <dbReference type="Proteomes" id="UP000276770"/>
    </source>
</evidence>
<gene>
    <name evidence="3" type="ORF">D9X91_08125</name>
</gene>
<comment type="caution">
    <text evidence="3">The sequence shown here is derived from an EMBL/GenBank/DDBJ whole genome shotgun (WGS) entry which is preliminary data.</text>
</comment>
<dbReference type="OrthoDB" id="384703at2"/>
<dbReference type="EMBL" id="RCVZ01000004">
    <property type="protein sequence ID" value="RLQ96243.1"/>
    <property type="molecule type" value="Genomic_DNA"/>
</dbReference>
<protein>
    <submittedName>
        <fullName evidence="3">CBS domain-containing protein</fullName>
    </submittedName>
</protein>
<keyword evidence="1" id="KW-0129">CBS domain</keyword>
<reference evidence="3 4" key="1">
    <citation type="submission" date="2018-10" db="EMBL/GenBank/DDBJ databases">
        <title>Falsibacillus sp. genome draft.</title>
        <authorList>
            <person name="Shi S."/>
        </authorList>
    </citation>
    <scope>NUCLEOTIDE SEQUENCE [LARGE SCALE GENOMIC DNA]</scope>
    <source>
        <strain evidence="3 4">GY 10110</strain>
    </source>
</reference>
<dbReference type="PROSITE" id="PS51371">
    <property type="entry name" value="CBS"/>
    <property type="match status" value="1"/>
</dbReference>
<dbReference type="AlphaFoldDB" id="A0A3L7JZN5"/>
<feature type="domain" description="CBS" evidence="2">
    <location>
        <begin position="7"/>
        <end position="65"/>
    </location>
</feature>
<organism evidence="3 4">
    <name type="scientific">Falsibacillus albus</name>
    <dbReference type="NCBI Taxonomy" id="2478915"/>
    <lineage>
        <taxon>Bacteria</taxon>
        <taxon>Bacillati</taxon>
        <taxon>Bacillota</taxon>
        <taxon>Bacilli</taxon>
        <taxon>Bacillales</taxon>
        <taxon>Bacillaceae</taxon>
        <taxon>Falsibacillus</taxon>
    </lineage>
</organism>
<sequence>MNVAFFLIPKKEVAFVKGTYTMRQAMEKMKYHRYTSIPILNEKGHYIGTLREGDLLWRMFDSNQLISINDIEHTLLADIDLQSHNVPIPIHAEMEDIISRATEQNFIPVVDDGGYFIGIIRRREIIDYLAGQYLKTQK</sequence>
<dbReference type="InterPro" id="IPR046342">
    <property type="entry name" value="CBS_dom_sf"/>
</dbReference>
<dbReference type="Proteomes" id="UP000276770">
    <property type="component" value="Unassembled WGS sequence"/>
</dbReference>
<evidence type="ECO:0000259" key="2">
    <source>
        <dbReference type="PROSITE" id="PS51371"/>
    </source>
</evidence>
<dbReference type="Pfam" id="PF00571">
    <property type="entry name" value="CBS"/>
    <property type="match status" value="2"/>
</dbReference>
<proteinExistence type="predicted"/>
<evidence type="ECO:0000256" key="1">
    <source>
        <dbReference type="PROSITE-ProRule" id="PRU00703"/>
    </source>
</evidence>
<dbReference type="Gene3D" id="3.10.580.10">
    <property type="entry name" value="CBS-domain"/>
    <property type="match status" value="1"/>
</dbReference>
<evidence type="ECO:0000313" key="3">
    <source>
        <dbReference type="EMBL" id="RLQ96243.1"/>
    </source>
</evidence>
<name>A0A3L7JZN5_9BACI</name>
<dbReference type="SUPFAM" id="SSF54631">
    <property type="entry name" value="CBS-domain pair"/>
    <property type="match status" value="1"/>
</dbReference>
<dbReference type="InterPro" id="IPR000644">
    <property type="entry name" value="CBS_dom"/>
</dbReference>
<dbReference type="RefSeq" id="WP_121680096.1">
    <property type="nucleotide sequence ID" value="NZ_RCVZ01000004.1"/>
</dbReference>
<accession>A0A3L7JZN5</accession>
<keyword evidence="4" id="KW-1185">Reference proteome</keyword>